<dbReference type="Proteomes" id="UP001144673">
    <property type="component" value="Chromosome 1"/>
</dbReference>
<proteinExistence type="inferred from homology"/>
<feature type="transmembrane region" description="Helical" evidence="7">
    <location>
        <begin position="401"/>
        <end position="421"/>
    </location>
</feature>
<feature type="transmembrane region" description="Helical" evidence="7">
    <location>
        <begin position="78"/>
        <end position="101"/>
    </location>
</feature>
<dbReference type="SUPFAM" id="SSF103473">
    <property type="entry name" value="MFS general substrate transporter"/>
    <property type="match status" value="1"/>
</dbReference>
<dbReference type="Gene3D" id="1.20.1250.20">
    <property type="entry name" value="MFS general substrate transporter like domains"/>
    <property type="match status" value="2"/>
</dbReference>
<evidence type="ECO:0000256" key="2">
    <source>
        <dbReference type="ARBA" id="ARBA00006727"/>
    </source>
</evidence>
<feature type="transmembrane region" description="Helical" evidence="7">
    <location>
        <begin position="276"/>
        <end position="295"/>
    </location>
</feature>
<comment type="caution">
    <text evidence="9">The sequence shown here is derived from an EMBL/GenBank/DDBJ whole genome shotgun (WGS) entry which is preliminary data.</text>
</comment>
<dbReference type="PROSITE" id="PS50850">
    <property type="entry name" value="MFS"/>
    <property type="match status" value="2"/>
</dbReference>
<feature type="transmembrane region" description="Helical" evidence="7">
    <location>
        <begin position="197"/>
        <end position="217"/>
    </location>
</feature>
<reference evidence="9" key="1">
    <citation type="journal article" date="2023" name="Access Microbiol">
        <title>De-novo genome assembly for Akanthomyces muscarius, a biocontrol agent of insect agricultural pests.</title>
        <authorList>
            <person name="Erdos Z."/>
            <person name="Studholme D.J."/>
            <person name="Raymond B."/>
            <person name="Sharma M."/>
        </authorList>
    </citation>
    <scope>NUCLEOTIDE SEQUENCE</scope>
    <source>
        <strain evidence="9">Ve6</strain>
    </source>
</reference>
<dbReference type="InterPro" id="IPR036259">
    <property type="entry name" value="MFS_trans_sf"/>
</dbReference>
<feature type="transmembrane region" description="Helical" evidence="7">
    <location>
        <begin position="133"/>
        <end position="153"/>
    </location>
</feature>
<feature type="transmembrane region" description="Helical" evidence="7">
    <location>
        <begin position="332"/>
        <end position="357"/>
    </location>
</feature>
<comment type="subcellular location">
    <subcellularLocation>
        <location evidence="1">Membrane</location>
        <topology evidence="1">Multi-pass membrane protein</topology>
    </subcellularLocation>
</comment>
<evidence type="ECO:0000313" key="9">
    <source>
        <dbReference type="EMBL" id="KAJ4165668.1"/>
    </source>
</evidence>
<feature type="domain" description="Major facilitator superfamily (MFS) profile" evidence="8">
    <location>
        <begin position="241"/>
        <end position="430"/>
    </location>
</feature>
<dbReference type="GeneID" id="80894450"/>
<evidence type="ECO:0000256" key="1">
    <source>
        <dbReference type="ARBA" id="ARBA00004141"/>
    </source>
</evidence>
<dbReference type="GO" id="GO:0022857">
    <property type="term" value="F:transmembrane transporter activity"/>
    <property type="evidence" value="ECO:0007669"/>
    <property type="project" value="InterPro"/>
</dbReference>
<dbReference type="GO" id="GO:0016020">
    <property type="term" value="C:membrane"/>
    <property type="evidence" value="ECO:0007669"/>
    <property type="project" value="UniProtKB-SubCell"/>
</dbReference>
<accession>A0A9W8UTW0</accession>
<feature type="transmembrane region" description="Helical" evidence="7">
    <location>
        <begin position="165"/>
        <end position="185"/>
    </location>
</feature>
<evidence type="ECO:0000256" key="5">
    <source>
        <dbReference type="ARBA" id="ARBA00022989"/>
    </source>
</evidence>
<evidence type="ECO:0000256" key="3">
    <source>
        <dbReference type="ARBA" id="ARBA00022448"/>
    </source>
</evidence>
<dbReference type="Pfam" id="PF07690">
    <property type="entry name" value="MFS_1"/>
    <property type="match status" value="1"/>
</dbReference>
<dbReference type="RefSeq" id="XP_056060583.1">
    <property type="nucleotide sequence ID" value="XM_056192355.1"/>
</dbReference>
<keyword evidence="10" id="KW-1185">Reference proteome</keyword>
<dbReference type="KEGG" id="amus:LMH87_007291"/>
<dbReference type="PANTHER" id="PTHR11360">
    <property type="entry name" value="MONOCARBOXYLATE TRANSPORTER"/>
    <property type="match status" value="1"/>
</dbReference>
<keyword evidence="5 7" id="KW-1133">Transmembrane helix</keyword>
<keyword evidence="4 7" id="KW-0812">Transmembrane</keyword>
<dbReference type="CDD" id="cd17352">
    <property type="entry name" value="MFS_MCT_SLC16"/>
    <property type="match status" value="1"/>
</dbReference>
<dbReference type="PANTHER" id="PTHR11360:SF224">
    <property type="entry name" value="MAJOR FACILITATOR SUPERFAMILY (MFS) PROFILE DOMAIN-CONTAINING PROTEIN-RELATED"/>
    <property type="match status" value="1"/>
</dbReference>
<keyword evidence="6 7" id="KW-0472">Membrane</keyword>
<dbReference type="EMBL" id="JAJHUN010000001">
    <property type="protein sequence ID" value="KAJ4165668.1"/>
    <property type="molecule type" value="Genomic_DNA"/>
</dbReference>
<feature type="transmembrane region" description="Helical" evidence="7">
    <location>
        <begin position="307"/>
        <end position="326"/>
    </location>
</feature>
<organism evidence="9 10">
    <name type="scientific">Akanthomyces muscarius</name>
    <name type="common">Entomopathogenic fungus</name>
    <name type="synonym">Lecanicillium muscarium</name>
    <dbReference type="NCBI Taxonomy" id="2231603"/>
    <lineage>
        <taxon>Eukaryota</taxon>
        <taxon>Fungi</taxon>
        <taxon>Dikarya</taxon>
        <taxon>Ascomycota</taxon>
        <taxon>Pezizomycotina</taxon>
        <taxon>Sordariomycetes</taxon>
        <taxon>Hypocreomycetidae</taxon>
        <taxon>Hypocreales</taxon>
        <taxon>Cordycipitaceae</taxon>
        <taxon>Akanthomyces</taxon>
    </lineage>
</organism>
<dbReference type="AlphaFoldDB" id="A0A9W8UTW0"/>
<evidence type="ECO:0000256" key="6">
    <source>
        <dbReference type="ARBA" id="ARBA00023136"/>
    </source>
</evidence>
<dbReference type="InterPro" id="IPR020846">
    <property type="entry name" value="MFS_dom"/>
</dbReference>
<feature type="transmembrane region" description="Helical" evidence="7">
    <location>
        <begin position="369"/>
        <end position="389"/>
    </location>
</feature>
<evidence type="ECO:0000259" key="8">
    <source>
        <dbReference type="PROSITE" id="PS50850"/>
    </source>
</evidence>
<evidence type="ECO:0000256" key="4">
    <source>
        <dbReference type="ARBA" id="ARBA00022692"/>
    </source>
</evidence>
<gene>
    <name evidence="9" type="ORF">LMH87_007291</name>
</gene>
<evidence type="ECO:0000256" key="7">
    <source>
        <dbReference type="SAM" id="Phobius"/>
    </source>
</evidence>
<evidence type="ECO:0000313" key="10">
    <source>
        <dbReference type="Proteomes" id="UP001144673"/>
    </source>
</evidence>
<name>A0A9W8UTW0_AKAMU</name>
<comment type="similarity">
    <text evidence="2">Belongs to the major facilitator superfamily. Monocarboxylate porter (TC 2.A.1.13) family.</text>
</comment>
<feature type="transmembrane region" description="Helical" evidence="7">
    <location>
        <begin position="108"/>
        <end position="127"/>
    </location>
</feature>
<protein>
    <recommendedName>
        <fullName evidence="8">Major facilitator superfamily (MFS) profile domain-containing protein</fullName>
    </recommendedName>
</protein>
<feature type="transmembrane region" description="Helical" evidence="7">
    <location>
        <begin position="39"/>
        <end position="66"/>
    </location>
</feature>
<dbReference type="InterPro" id="IPR011701">
    <property type="entry name" value="MFS"/>
</dbReference>
<dbReference type="InterPro" id="IPR050327">
    <property type="entry name" value="Proton-linked_MCT"/>
</dbReference>
<feature type="transmembrane region" description="Helical" evidence="7">
    <location>
        <begin position="241"/>
        <end position="264"/>
    </location>
</feature>
<keyword evidence="3" id="KW-0813">Transport</keyword>
<feature type="domain" description="Major facilitator superfamily (MFS) profile" evidence="8">
    <location>
        <begin position="1"/>
        <end position="226"/>
    </location>
</feature>
<sequence>MSKSHQTTTSSEKDSQLPVYDEESGKAVDEFPDGGLQAWLVVVGAFFGLFCTFGWANCVGVFQAYYETHQLKSYSPSTVAWISSLNMGMLFISAPFIGNLFDRFGPRVLLLVGTVLHVFGLMMASLSSEYYQLILSQAICSPIGAGMVLYPSFSCVATWFRSRRALALGITASGSSLGGTVMPIMVSHLMEKIGFGWTMRVTAFVMLGLLIITNLTVKSRLTPRAKDASLLDFFRAFKDPAFCLTALASFFYSVGMFVPITFMVTYGLHVGMSTSLASYLVSIFNAASGVGRILSGYVADRTGNFNVSIIAACLSTIFTLCLWLPGQNRPTAIAFSALFGFSSGTYTALTPALVAQITDIHDIGTRSGTIYAFVSIAGLVGSPIGGALITNAGGSYWKLQIFAGIMLGLGALFFVGCKLHLAKWRLFTKV</sequence>